<comment type="caution">
    <text evidence="1">The sequence shown here is derived from an EMBL/GenBank/DDBJ whole genome shotgun (WGS) entry which is preliminary data.</text>
</comment>
<dbReference type="EMBL" id="LSSM01004303">
    <property type="protein sequence ID" value="OMJ15281.1"/>
    <property type="molecule type" value="Genomic_DNA"/>
</dbReference>
<sequence>MPQNSLAPKPPTAASCCCRMALLVVAVHVPRRPHSPAAATSHARRLAGNYRIVHQLDVVAHNYQLPPCPSILPSTSANYFNI</sequence>
<accession>A0A1R1XKW2</accession>
<dbReference type="Proteomes" id="UP000187429">
    <property type="component" value="Unassembled WGS sequence"/>
</dbReference>
<proteinExistence type="predicted"/>
<gene>
    <name evidence="1" type="ORF">AYI69_g8242</name>
</gene>
<name>A0A1R1XKW2_9FUNG</name>
<keyword evidence="2" id="KW-1185">Reference proteome</keyword>
<evidence type="ECO:0000313" key="1">
    <source>
        <dbReference type="EMBL" id="OMJ15281.1"/>
    </source>
</evidence>
<reference evidence="2" key="1">
    <citation type="submission" date="2017-01" db="EMBL/GenBank/DDBJ databases">
        <authorList>
            <person name="Wang Y."/>
            <person name="White M."/>
            <person name="Kvist S."/>
            <person name="Moncalvo J.-M."/>
        </authorList>
    </citation>
    <scope>NUCLEOTIDE SEQUENCE [LARGE SCALE GENOMIC DNA]</scope>
    <source>
        <strain evidence="2">ID-206-W2</strain>
    </source>
</reference>
<protein>
    <submittedName>
        <fullName evidence="1">Uncharacterized protein</fullName>
    </submittedName>
</protein>
<organism evidence="1 2">
    <name type="scientific">Smittium culicis</name>
    <dbReference type="NCBI Taxonomy" id="133412"/>
    <lineage>
        <taxon>Eukaryota</taxon>
        <taxon>Fungi</taxon>
        <taxon>Fungi incertae sedis</taxon>
        <taxon>Zoopagomycota</taxon>
        <taxon>Kickxellomycotina</taxon>
        <taxon>Harpellomycetes</taxon>
        <taxon>Harpellales</taxon>
        <taxon>Legeriomycetaceae</taxon>
        <taxon>Smittium</taxon>
    </lineage>
</organism>
<evidence type="ECO:0000313" key="2">
    <source>
        <dbReference type="Proteomes" id="UP000187429"/>
    </source>
</evidence>
<dbReference type="AlphaFoldDB" id="A0A1R1XKW2"/>